<evidence type="ECO:0000313" key="2">
    <source>
        <dbReference type="EMBL" id="EIM15296.1"/>
    </source>
</evidence>
<feature type="compositionally biased region" description="Low complexity" evidence="1">
    <location>
        <begin position="1"/>
        <end position="35"/>
    </location>
</feature>
<dbReference type="EMBL" id="AHOT01000020">
    <property type="protein sequence ID" value="EIM15296.1"/>
    <property type="molecule type" value="Genomic_DNA"/>
</dbReference>
<dbReference type="RefSeq" id="WP_009048920.1">
    <property type="nucleotide sequence ID" value="NZ_CM001490.1"/>
</dbReference>
<comment type="caution">
    <text evidence="2">The sequence shown here is derived from an EMBL/GenBank/DDBJ whole genome shotgun (WGS) entry which is preliminary data.</text>
</comment>
<dbReference type="Proteomes" id="UP000003790">
    <property type="component" value="Chromosome"/>
</dbReference>
<gene>
    <name evidence="2" type="ORF">PchlO6_3080</name>
</gene>
<organism evidence="2 3">
    <name type="scientific">Pseudomonas chlororaphis O6</name>
    <dbReference type="NCBI Taxonomy" id="1037915"/>
    <lineage>
        <taxon>Bacteria</taxon>
        <taxon>Pseudomonadati</taxon>
        <taxon>Pseudomonadota</taxon>
        <taxon>Gammaproteobacteria</taxon>
        <taxon>Pseudomonadales</taxon>
        <taxon>Pseudomonadaceae</taxon>
        <taxon>Pseudomonas</taxon>
    </lineage>
</organism>
<reference evidence="2 3" key="1">
    <citation type="journal article" date="2012" name="PLoS Genet.">
        <title>Comparative Genomics of Plant-Associated Pseudomonas spp.: Insights into Diversity and Inheritance of Traits Involved in Multitrophic Interactions.</title>
        <authorList>
            <person name="Loper J.E."/>
            <person name="Hassan K.A."/>
            <person name="Mavrodi D.V."/>
            <person name="Davis E.W.II."/>
            <person name="Lim C.K."/>
            <person name="Shaffer B.T."/>
            <person name="Elbourne L.D."/>
            <person name="Stockwell V.O."/>
            <person name="Hartney S.L."/>
            <person name="Breakwell K."/>
            <person name="Henkels M.D."/>
            <person name="Tetu S.G."/>
            <person name="Rangel L.I."/>
            <person name="Kidarsa T.A."/>
            <person name="Wilson N.L."/>
            <person name="van de Mortel J.E."/>
            <person name="Song C."/>
            <person name="Blumhagen R."/>
            <person name="Radune D."/>
            <person name="Hostetler J.B."/>
            <person name="Brinkac L.M."/>
            <person name="Durkin A.S."/>
            <person name="Kluepfel D.A."/>
            <person name="Wechter W.P."/>
            <person name="Anderson A.J."/>
            <person name="Kim Y.C."/>
            <person name="Pierson L.S.III."/>
            <person name="Pierson E.A."/>
            <person name="Lindow S.E."/>
            <person name="Kobayashi D.Y."/>
            <person name="Raaijmakers J.M."/>
            <person name="Weller D.M."/>
            <person name="Thomashow L.S."/>
            <person name="Allen A.E."/>
            <person name="Paulsen I.T."/>
        </authorList>
    </citation>
    <scope>NUCLEOTIDE SEQUENCE [LARGE SCALE GENOMIC DNA]</scope>
    <source>
        <strain evidence="2 3">O6</strain>
    </source>
</reference>
<evidence type="ECO:0000313" key="3">
    <source>
        <dbReference type="Proteomes" id="UP000003790"/>
    </source>
</evidence>
<sequence length="1088" mass="121905">MESDTSVASKAAPKPAAQTTVAKPPKQLDPQPKLPKSCETSFEKVKTPCSTTFGEVIYATKEQMFYLLPDRAATSIKEAMKELEDHLSAGKSPEERQKAMNKLGLLEYFLEPKLANFLEGEQRSRMLEIEKQEPYIDQPTMAMRIKAAKREAEYAAKAQGAKEQPDSYLSRELASTQQDQFLEAHKEGMHLQHLHHEWKKLKKIAVAQAEKEGYIYENGNLFTPEALEARKRVQTYLKARKELIDDDELTTLSADDLAKNKKFYLDATNCASDGKAQMCRYLELQAEERKRLEKKFSAYIDAILKVADYGLALPEFALIPENGAIEAGIEQFKSYLETEQQQNDVSERIRSKYKAWIDASGQNIPAPSGLIDAEKAEWERLQQSRIALRATAEAAVAKTTPLRHLLWEPEQFEPKPEERRVKAGFPLREVSLLSAVNKPLKHFSLLNLEGIRKVVKEDLSKIGADLEEDLVKVPGNSSEKSTEDTTDNSFHEWLRLQGAIAIKDQENNWFDAQGWFDVELFYSYLQSKNYKVSTLEDASVRQEWGLRLRQLLFKGEVRSQLRLFDKSPQAQLIRCLSPAQSMIHKELKLEGPEFTLADGFKASAEASFGIDLARGEVELLKVDLPERSRAKEFVLNYQDYQDQPQTLNLGRFSLHLGARAWGYAGASLLLSSSIELGAGNVRGGMNLQAIENAERPEAKRAIAVTQRSAMQDNPTSALKVEDGAKAEFSLFAGVQAGVLLTGALNWAPPQQVVLLRTAPTPGMAGKDNANKASQWFSLARLTAGFTGSLGAGANADVTISLHEGRFIMRLKASLIVGAGGGGEFEFEVGYDGVTELINLIRREMHKNQGHRLVFVSQEAETFIDRLNFIGTAGMNVAMIYMMGWDIAMSLYESLTGGGRGGPIAHTIMTYRDQAELEMWVLNATPSALGPMLMTLLSAAESFDIIDVASDSKAESREDKHTYNKSQAHLLQQQAIERILGWIVERAKQQGTISTAQKQFEDACMRMSRFGTKDDNPKQNYCENRLKMDNFMSEGVQNLYNVRNDRMRERYKKHVSLLGANLDGLCTRKTYYGRTYLPHGQADYVGSSE</sequence>
<evidence type="ECO:0000256" key="1">
    <source>
        <dbReference type="SAM" id="MobiDB-lite"/>
    </source>
</evidence>
<proteinExistence type="predicted"/>
<dbReference type="AlphaFoldDB" id="A0AB33WQH2"/>
<accession>A0AB33WQH2</accession>
<name>A0AB33WQH2_9PSED</name>
<protein>
    <submittedName>
        <fullName evidence="2">Uncharacterized protein</fullName>
    </submittedName>
</protein>
<feature type="region of interest" description="Disordered" evidence="1">
    <location>
        <begin position="1"/>
        <end position="43"/>
    </location>
</feature>